<dbReference type="Pfam" id="PF01256">
    <property type="entry name" value="Carb_kinase"/>
    <property type="match status" value="1"/>
</dbReference>
<dbReference type="EMBL" id="ABVQ01000035">
    <property type="protein sequence ID" value="EEC58023.1"/>
    <property type="molecule type" value="Genomic_DNA"/>
</dbReference>
<dbReference type="GO" id="GO:0052856">
    <property type="term" value="F:NAD(P)HX epimerase activity"/>
    <property type="evidence" value="ECO:0007669"/>
    <property type="project" value="UniProtKB-UniRule"/>
</dbReference>
<dbReference type="HAMAP" id="MF_01966">
    <property type="entry name" value="NADHX_epimerase"/>
    <property type="match status" value="1"/>
</dbReference>
<dbReference type="Gene3D" id="3.40.1190.20">
    <property type="match status" value="1"/>
</dbReference>
<evidence type="ECO:0000256" key="11">
    <source>
        <dbReference type="ARBA" id="ARBA00023235"/>
    </source>
</evidence>
<evidence type="ECO:0000259" key="20">
    <source>
        <dbReference type="PROSITE" id="PS51383"/>
    </source>
</evidence>
<evidence type="ECO:0000256" key="7">
    <source>
        <dbReference type="ARBA" id="ARBA00022840"/>
    </source>
</evidence>
<feature type="binding site" evidence="17">
    <location>
        <begin position="435"/>
        <end position="439"/>
    </location>
    <ligand>
        <name>AMP</name>
        <dbReference type="ChEBI" id="CHEBI:456215"/>
    </ligand>
</feature>
<comment type="catalytic activity">
    <reaction evidence="15 17 19">
        <text>(6S)-NADHX + ADP = AMP + phosphate + NADH + H(+)</text>
        <dbReference type="Rhea" id="RHEA:32223"/>
        <dbReference type="ChEBI" id="CHEBI:15378"/>
        <dbReference type="ChEBI" id="CHEBI:43474"/>
        <dbReference type="ChEBI" id="CHEBI:57945"/>
        <dbReference type="ChEBI" id="CHEBI:64074"/>
        <dbReference type="ChEBI" id="CHEBI:456215"/>
        <dbReference type="ChEBI" id="CHEBI:456216"/>
        <dbReference type="EC" id="4.2.1.136"/>
    </reaction>
</comment>
<feature type="binding site" evidence="18">
    <location>
        <position position="80"/>
    </location>
    <ligand>
        <name>K(+)</name>
        <dbReference type="ChEBI" id="CHEBI:29103"/>
    </ligand>
</feature>
<comment type="catalytic activity">
    <reaction evidence="2 18 19">
        <text>(6R)-NADPHX = (6S)-NADPHX</text>
        <dbReference type="Rhea" id="RHEA:32227"/>
        <dbReference type="ChEBI" id="CHEBI:64076"/>
        <dbReference type="ChEBI" id="CHEBI:64077"/>
        <dbReference type="EC" id="5.1.99.6"/>
    </reaction>
</comment>
<comment type="function">
    <text evidence="14 19">Bifunctional enzyme that catalyzes the epimerization of the S- and R-forms of NAD(P)HX and the dehydration of the S-form of NAD(P)HX at the expense of ADP, which is converted to AMP. This allows the repair of both epimers of NAD(P)HX, a damaged form of NAD(P)H that is a result of enzymatic or heat-dependent hydration.</text>
</comment>
<dbReference type="PROSITE" id="PS01050">
    <property type="entry name" value="YJEF_C_2"/>
    <property type="match status" value="1"/>
</dbReference>
<dbReference type="NCBIfam" id="TIGR00197">
    <property type="entry name" value="yjeF_nterm"/>
    <property type="match status" value="1"/>
</dbReference>
<evidence type="ECO:0000256" key="12">
    <source>
        <dbReference type="ARBA" id="ARBA00023239"/>
    </source>
</evidence>
<comment type="similarity">
    <text evidence="18">Belongs to the NnrE/AIBP family.</text>
</comment>
<evidence type="ECO:0000256" key="8">
    <source>
        <dbReference type="ARBA" id="ARBA00022857"/>
    </source>
</evidence>
<dbReference type="PANTHER" id="PTHR12592:SF0">
    <property type="entry name" value="ATP-DEPENDENT (S)-NAD(P)H-HYDRATE DEHYDRATASE"/>
    <property type="match status" value="1"/>
</dbReference>
<dbReference type="InterPro" id="IPR030677">
    <property type="entry name" value="Nnr"/>
</dbReference>
<evidence type="ECO:0000256" key="2">
    <source>
        <dbReference type="ARBA" id="ARBA00000909"/>
    </source>
</evidence>
<feature type="binding site" evidence="18">
    <location>
        <position position="175"/>
    </location>
    <ligand>
        <name>K(+)</name>
        <dbReference type="ChEBI" id="CHEBI:29103"/>
    </ligand>
</feature>
<dbReference type="EC" id="5.1.99.6" evidence="19"/>
<comment type="subunit">
    <text evidence="17">Homotetramer.</text>
</comment>
<dbReference type="SUPFAM" id="SSF64153">
    <property type="entry name" value="YjeF N-terminal domain-like"/>
    <property type="match status" value="1"/>
</dbReference>
<evidence type="ECO:0000256" key="14">
    <source>
        <dbReference type="ARBA" id="ARBA00025153"/>
    </source>
</evidence>
<dbReference type="Gene3D" id="3.40.50.10260">
    <property type="entry name" value="YjeF N-terminal domain"/>
    <property type="match status" value="1"/>
</dbReference>
<dbReference type="CDD" id="cd01171">
    <property type="entry name" value="YXKO-related"/>
    <property type="match status" value="1"/>
</dbReference>
<evidence type="ECO:0000256" key="13">
    <source>
        <dbReference type="ARBA" id="ARBA00023268"/>
    </source>
</evidence>
<keyword evidence="5 18" id="KW-0479">Metal-binding</keyword>
<keyword evidence="12 17" id="KW-0456">Lyase</keyword>
<comment type="cofactor">
    <cofactor evidence="17">
        <name>Mg(2+)</name>
        <dbReference type="ChEBI" id="CHEBI:18420"/>
    </cofactor>
</comment>
<comment type="catalytic activity">
    <reaction evidence="1 18 19">
        <text>(6R)-NADHX = (6S)-NADHX</text>
        <dbReference type="Rhea" id="RHEA:32215"/>
        <dbReference type="ChEBI" id="CHEBI:64074"/>
        <dbReference type="ChEBI" id="CHEBI:64075"/>
        <dbReference type="EC" id="5.1.99.6"/>
    </reaction>
</comment>
<dbReference type="PIRSF" id="PIRSF017184">
    <property type="entry name" value="Nnr"/>
    <property type="match status" value="1"/>
</dbReference>
<dbReference type="HAMAP" id="MF_01965">
    <property type="entry name" value="NADHX_dehydratase"/>
    <property type="match status" value="1"/>
</dbReference>
<protein>
    <recommendedName>
        <fullName evidence="19">Bifunctional NAD(P)H-hydrate repair enzyme</fullName>
    </recommendedName>
    <alternativeName>
        <fullName evidence="19">Nicotinamide nucleotide repair protein</fullName>
    </alternativeName>
    <domain>
        <recommendedName>
            <fullName evidence="19">ADP-dependent (S)-NAD(P)H-hydrate dehydratase</fullName>
            <ecNumber evidence="19">4.2.1.136</ecNumber>
        </recommendedName>
        <alternativeName>
            <fullName evidence="19">ADP-dependent NAD(P)HX dehydratase</fullName>
        </alternativeName>
    </domain>
    <domain>
        <recommendedName>
            <fullName evidence="19">NAD(P)H-hydrate epimerase</fullName>
            <ecNumber evidence="19">5.1.99.6</ecNumber>
        </recommendedName>
    </domain>
</protein>
<feature type="binding site" evidence="17">
    <location>
        <position position="464"/>
    </location>
    <ligand>
        <name>AMP</name>
        <dbReference type="ChEBI" id="CHEBI:456215"/>
    </ligand>
</feature>
<dbReference type="PROSITE" id="PS51385">
    <property type="entry name" value="YJEF_N"/>
    <property type="match status" value="1"/>
</dbReference>
<keyword evidence="7 17" id="KW-0067">ATP-binding</keyword>
<dbReference type="InterPro" id="IPR004443">
    <property type="entry name" value="YjeF_N_dom"/>
</dbReference>
<dbReference type="eggNOG" id="COG0063">
    <property type="taxonomic scope" value="Bacteria"/>
</dbReference>
<evidence type="ECO:0000313" key="23">
    <source>
        <dbReference type="Proteomes" id="UP000003136"/>
    </source>
</evidence>
<evidence type="ECO:0000256" key="4">
    <source>
        <dbReference type="ARBA" id="ARBA00009524"/>
    </source>
</evidence>
<comment type="function">
    <text evidence="18">Catalyzes the epimerization of the S- and R-forms of NAD(P)HX, a damaged form of NAD(P)H that is a result of enzymatic or heat-dependent hydration. This is a prerequisite for the S-specific NAD(P)H-hydrate dehydratase to allow the repair of both epimers of NAD(P)HX.</text>
</comment>
<feature type="binding site" evidence="18">
    <location>
        <begin position="79"/>
        <end position="83"/>
    </location>
    <ligand>
        <name>(6S)-NADPHX</name>
        <dbReference type="ChEBI" id="CHEBI:64076"/>
    </ligand>
</feature>
<dbReference type="AlphaFoldDB" id="B7AQQ1"/>
<dbReference type="GO" id="GO:0046872">
    <property type="term" value="F:metal ion binding"/>
    <property type="evidence" value="ECO:0007669"/>
    <property type="project" value="UniProtKB-UniRule"/>
</dbReference>
<keyword evidence="6 17" id="KW-0547">Nucleotide-binding</keyword>
<feature type="binding site" evidence="17">
    <location>
        <position position="398"/>
    </location>
    <ligand>
        <name>(6S)-NADPHX</name>
        <dbReference type="ChEBI" id="CHEBI:64076"/>
    </ligand>
</feature>
<evidence type="ECO:0000256" key="10">
    <source>
        <dbReference type="ARBA" id="ARBA00023027"/>
    </source>
</evidence>
<feature type="binding site" evidence="17">
    <location>
        <position position="273"/>
    </location>
    <ligand>
        <name>(6S)-NADPHX</name>
        <dbReference type="ChEBI" id="CHEBI:64076"/>
    </ligand>
</feature>
<dbReference type="Pfam" id="PF03853">
    <property type="entry name" value="YjeF_N"/>
    <property type="match status" value="1"/>
</dbReference>
<feature type="binding site" evidence="18">
    <location>
        <position position="139"/>
    </location>
    <ligand>
        <name>K(+)</name>
        <dbReference type="ChEBI" id="CHEBI:29103"/>
    </ligand>
</feature>
<comment type="cofactor">
    <cofactor evidence="18 19">
        <name>K(+)</name>
        <dbReference type="ChEBI" id="CHEBI:29103"/>
    </cofactor>
    <text evidence="18 19">Binds 1 potassium ion per subunit.</text>
</comment>
<evidence type="ECO:0000256" key="16">
    <source>
        <dbReference type="ARBA" id="ARBA00049209"/>
    </source>
</evidence>
<gene>
    <name evidence="17" type="primary">nnrD</name>
    <name evidence="18" type="synonym">nnrE</name>
    <name evidence="22" type="ORF">BACPEC_01008</name>
</gene>
<evidence type="ECO:0000256" key="18">
    <source>
        <dbReference type="HAMAP-Rule" id="MF_01966"/>
    </source>
</evidence>
<dbReference type="NCBIfam" id="TIGR00196">
    <property type="entry name" value="yjeF_cterm"/>
    <property type="match status" value="1"/>
</dbReference>
<dbReference type="eggNOG" id="COG0062">
    <property type="taxonomic scope" value="Bacteria"/>
</dbReference>
<evidence type="ECO:0000256" key="6">
    <source>
        <dbReference type="ARBA" id="ARBA00022741"/>
    </source>
</evidence>
<dbReference type="InterPro" id="IPR000631">
    <property type="entry name" value="CARKD"/>
</dbReference>
<evidence type="ECO:0000256" key="9">
    <source>
        <dbReference type="ARBA" id="ARBA00022958"/>
    </source>
</evidence>
<evidence type="ECO:0000256" key="17">
    <source>
        <dbReference type="HAMAP-Rule" id="MF_01965"/>
    </source>
</evidence>
<sequence>MTENVTEWRLTMQYLLNERQARKVDDVTISKIGIPSMVLMERAALSVASAVEKYLRKTYASADKAMKKARIIAVCGSGNNGADAVAAARILHERGYAADVFVMRKTGSDEFNAQLGIAKASGVKIFNKVRLTEYNIIIDGLFGIGISRNIEGRYEQVVTQINASDAWVLSVDIPSGINASDGRIMGTAVKANKTVTFGCVKIGSVLYPGAEYSGKVKVEDIGFAGAALNAVRNKAFTYSVEDLERIPKRKAYSNKGTYGRVLVIAGSFSMGGAASLAALSAYRNGAGLVKVFTHENQRVAVQKNIPEAIVETYRDVETQEDLESRLKKELEWATCVIIGPGLAKTQIAVCMTRYILMNSSVTTIVDADALNIIAEDKELKNLLACRNTEEADFILTPHIGEMARLAGTSVASIQGRLIQTAVSFASRYKVICVLKDARTIVADSKKTVYINTSGNSGMATGGSGDVLTGVIAGMSVSGLNAYEAACMGVFLHGLGGDYAASRRGEHGMKAGDIIDGITNLMAAAQNRK</sequence>
<name>B7AQQ1_9FIRM</name>
<organism evidence="22 23">
    <name type="scientific">[Bacteroides] pectinophilus ATCC 43243</name>
    <dbReference type="NCBI Taxonomy" id="483218"/>
    <lineage>
        <taxon>Bacteria</taxon>
        <taxon>Bacillati</taxon>
        <taxon>Bacillota</taxon>
        <taxon>Clostridia</taxon>
        <taxon>Eubacteriales</taxon>
    </lineage>
</organism>
<evidence type="ECO:0000313" key="22">
    <source>
        <dbReference type="EMBL" id="EEC58023.1"/>
    </source>
</evidence>
<feature type="domain" description="YjeF C-terminal" evidence="20">
    <location>
        <begin position="238"/>
        <end position="524"/>
    </location>
</feature>
<keyword evidence="13" id="KW-0511">Multifunctional enzyme</keyword>
<dbReference type="GO" id="GO:0005524">
    <property type="term" value="F:ATP binding"/>
    <property type="evidence" value="ECO:0007669"/>
    <property type="project" value="UniProtKB-UniRule"/>
</dbReference>
<dbReference type="SUPFAM" id="SSF53613">
    <property type="entry name" value="Ribokinase-like"/>
    <property type="match status" value="1"/>
</dbReference>
<feature type="binding site" evidence="17">
    <location>
        <position position="341"/>
    </location>
    <ligand>
        <name>(6S)-NADPHX</name>
        <dbReference type="ChEBI" id="CHEBI:64076"/>
    </ligand>
</feature>
<feature type="binding site" evidence="18">
    <location>
        <position position="154"/>
    </location>
    <ligand>
        <name>(6S)-NADPHX</name>
        <dbReference type="ChEBI" id="CHEBI:64076"/>
    </ligand>
</feature>
<feature type="binding site" evidence="18">
    <location>
        <position position="172"/>
    </location>
    <ligand>
        <name>(6S)-NADPHX</name>
        <dbReference type="ChEBI" id="CHEBI:64076"/>
    </ligand>
</feature>
<evidence type="ECO:0000256" key="3">
    <source>
        <dbReference type="ARBA" id="ARBA00006001"/>
    </source>
</evidence>
<evidence type="ECO:0000259" key="21">
    <source>
        <dbReference type="PROSITE" id="PS51385"/>
    </source>
</evidence>
<dbReference type="HOGENOM" id="CLU_024853_4_1_9"/>
<comment type="similarity">
    <text evidence="17">Belongs to the NnrD/CARKD family.</text>
</comment>
<dbReference type="GO" id="GO:0046496">
    <property type="term" value="P:nicotinamide nucleotide metabolic process"/>
    <property type="evidence" value="ECO:0007669"/>
    <property type="project" value="UniProtKB-UniRule"/>
</dbReference>
<feature type="binding site" evidence="18">
    <location>
        <begin position="143"/>
        <end position="149"/>
    </location>
    <ligand>
        <name>(6S)-NADPHX</name>
        <dbReference type="ChEBI" id="CHEBI:64076"/>
    </ligand>
</feature>
<dbReference type="GO" id="GO:0052855">
    <property type="term" value="F:ADP-dependent NAD(P)H-hydrate dehydratase activity"/>
    <property type="evidence" value="ECO:0007669"/>
    <property type="project" value="UniProtKB-UniRule"/>
</dbReference>
<comment type="catalytic activity">
    <reaction evidence="16 17 19">
        <text>(6S)-NADPHX + ADP = AMP + phosphate + NADPH + H(+)</text>
        <dbReference type="Rhea" id="RHEA:32235"/>
        <dbReference type="ChEBI" id="CHEBI:15378"/>
        <dbReference type="ChEBI" id="CHEBI:43474"/>
        <dbReference type="ChEBI" id="CHEBI:57783"/>
        <dbReference type="ChEBI" id="CHEBI:64076"/>
        <dbReference type="ChEBI" id="CHEBI:456215"/>
        <dbReference type="ChEBI" id="CHEBI:456216"/>
        <dbReference type="EC" id="4.2.1.136"/>
    </reaction>
</comment>
<comment type="similarity">
    <text evidence="3 19">In the N-terminal section; belongs to the NnrE/AIBP family.</text>
</comment>
<dbReference type="STRING" id="483218.BACPEC_01008"/>
<accession>B7AQQ1</accession>
<feature type="binding site" evidence="17">
    <location>
        <position position="465"/>
    </location>
    <ligand>
        <name>(6S)-NADPHX</name>
        <dbReference type="ChEBI" id="CHEBI:64076"/>
    </ligand>
</feature>
<reference evidence="22 23" key="1">
    <citation type="submission" date="2008-11" db="EMBL/GenBank/DDBJ databases">
        <title>Draft genome sequence of Bacteroides pectinophilus (ATCC 43243).</title>
        <authorList>
            <person name="Sudarsanam P."/>
            <person name="Ley R."/>
            <person name="Guruge J."/>
            <person name="Turnbaugh P.J."/>
            <person name="Mahowald M."/>
            <person name="Liep D."/>
            <person name="Gordon J."/>
        </authorList>
    </citation>
    <scope>NUCLEOTIDE SEQUENCE [LARGE SCALE GENOMIC DNA]</scope>
    <source>
        <strain evidence="22 23">ATCC 43243</strain>
    </source>
</reference>
<evidence type="ECO:0000256" key="19">
    <source>
        <dbReference type="PIRNR" id="PIRNR017184"/>
    </source>
</evidence>
<dbReference type="InterPro" id="IPR017953">
    <property type="entry name" value="Carbohydrate_kinase_pred_CS"/>
</dbReference>
<comment type="similarity">
    <text evidence="4 19">In the C-terminal section; belongs to the NnrD/CARKD family.</text>
</comment>
<dbReference type="GO" id="GO:0110051">
    <property type="term" value="P:metabolite repair"/>
    <property type="evidence" value="ECO:0007669"/>
    <property type="project" value="TreeGrafter"/>
</dbReference>
<dbReference type="PANTHER" id="PTHR12592">
    <property type="entry name" value="ATP-DEPENDENT (S)-NAD(P)H-HYDRATE DEHYDRATASE FAMILY MEMBER"/>
    <property type="match status" value="1"/>
</dbReference>
<proteinExistence type="inferred from homology"/>
<dbReference type="EC" id="4.2.1.136" evidence="19"/>
<comment type="caution">
    <text evidence="22">The sequence shown here is derived from an EMBL/GenBank/DDBJ whole genome shotgun (WGS) entry which is preliminary data.</text>
</comment>
<evidence type="ECO:0000256" key="5">
    <source>
        <dbReference type="ARBA" id="ARBA00022723"/>
    </source>
</evidence>
<keyword evidence="23" id="KW-1185">Reference proteome</keyword>
<keyword evidence="9 18" id="KW-0630">Potassium</keyword>
<dbReference type="InterPro" id="IPR029056">
    <property type="entry name" value="Ribokinase-like"/>
</dbReference>
<dbReference type="Proteomes" id="UP000003136">
    <property type="component" value="Unassembled WGS sequence"/>
</dbReference>
<reference evidence="22 23" key="2">
    <citation type="submission" date="2008-11" db="EMBL/GenBank/DDBJ databases">
        <authorList>
            <person name="Fulton L."/>
            <person name="Clifton S."/>
            <person name="Fulton B."/>
            <person name="Xu J."/>
            <person name="Minx P."/>
            <person name="Pepin K.H."/>
            <person name="Johnson M."/>
            <person name="Bhonagiri V."/>
            <person name="Nash W.E."/>
            <person name="Mardis E.R."/>
            <person name="Wilson R.K."/>
        </authorList>
    </citation>
    <scope>NUCLEOTIDE SEQUENCE [LARGE SCALE GENOMIC DNA]</scope>
    <source>
        <strain evidence="22 23">ATCC 43243</strain>
    </source>
</reference>
<feature type="domain" description="YjeF N-terminal" evidence="21">
    <location>
        <begin position="21"/>
        <end position="229"/>
    </location>
</feature>
<evidence type="ECO:0000256" key="15">
    <source>
        <dbReference type="ARBA" id="ARBA00048238"/>
    </source>
</evidence>
<keyword evidence="8 17" id="KW-0521">NADP</keyword>
<dbReference type="InterPro" id="IPR036652">
    <property type="entry name" value="YjeF_N_dom_sf"/>
</dbReference>
<keyword evidence="11 18" id="KW-0413">Isomerase</keyword>
<dbReference type="PROSITE" id="PS51383">
    <property type="entry name" value="YJEF_C_3"/>
    <property type="match status" value="1"/>
</dbReference>
<evidence type="ECO:0000256" key="1">
    <source>
        <dbReference type="ARBA" id="ARBA00000013"/>
    </source>
</evidence>
<comment type="function">
    <text evidence="17">Catalyzes the dehydration of the S-form of NAD(P)HX at the expense of ADP, which is converted to AMP. Together with NAD(P)HX epimerase, which catalyzes the epimerization of the S- and R-forms, the enzyme allows the repair of both epimers of NAD(P)HX, a damaged form of NAD(P)H that is a result of enzymatic or heat-dependent hydration.</text>
</comment>
<keyword evidence="10 17" id="KW-0520">NAD</keyword>